<dbReference type="Proteomes" id="UP001548590">
    <property type="component" value="Unassembled WGS sequence"/>
</dbReference>
<name>A0ABV2CW26_9RHOO</name>
<dbReference type="InterPro" id="IPR029033">
    <property type="entry name" value="His_PPase_superfam"/>
</dbReference>
<dbReference type="EMBL" id="JBEWLZ010000022">
    <property type="protein sequence ID" value="MET1492131.1"/>
    <property type="molecule type" value="Genomic_DNA"/>
</dbReference>
<reference evidence="1 2" key="1">
    <citation type="submission" date="2024-07" db="EMBL/GenBank/DDBJ databases">
        <title>Uliginosibacterium paludis KCTC:42655.</title>
        <authorList>
            <person name="Kim M.K."/>
        </authorList>
    </citation>
    <scope>NUCLEOTIDE SEQUENCE [LARGE SCALE GENOMIC DNA]</scope>
    <source>
        <strain evidence="1 2">KCTC 42655</strain>
    </source>
</reference>
<gene>
    <name evidence="1" type="ORF">ABVT11_20000</name>
</gene>
<keyword evidence="2" id="KW-1185">Reference proteome</keyword>
<dbReference type="PANTHER" id="PTHR48100:SF1">
    <property type="entry name" value="HISTIDINE PHOSPHATASE FAMILY PROTEIN-RELATED"/>
    <property type="match status" value="1"/>
</dbReference>
<evidence type="ECO:0000313" key="1">
    <source>
        <dbReference type="EMBL" id="MET1492131.1"/>
    </source>
</evidence>
<dbReference type="SMART" id="SM00855">
    <property type="entry name" value="PGAM"/>
    <property type="match status" value="1"/>
</dbReference>
<organism evidence="1 2">
    <name type="scientific">Uliginosibacterium paludis</name>
    <dbReference type="NCBI Taxonomy" id="1615952"/>
    <lineage>
        <taxon>Bacteria</taxon>
        <taxon>Pseudomonadati</taxon>
        <taxon>Pseudomonadota</taxon>
        <taxon>Betaproteobacteria</taxon>
        <taxon>Rhodocyclales</taxon>
        <taxon>Zoogloeaceae</taxon>
        <taxon>Uliginosibacterium</taxon>
    </lineage>
</organism>
<dbReference type="Gene3D" id="3.40.50.1240">
    <property type="entry name" value="Phosphoglycerate mutase-like"/>
    <property type="match status" value="1"/>
</dbReference>
<evidence type="ECO:0000313" key="2">
    <source>
        <dbReference type="Proteomes" id="UP001548590"/>
    </source>
</evidence>
<protein>
    <submittedName>
        <fullName evidence="1">Histidine phosphatase family protein</fullName>
    </submittedName>
</protein>
<comment type="caution">
    <text evidence="1">The sequence shown here is derived from an EMBL/GenBank/DDBJ whole genome shotgun (WGS) entry which is preliminary data.</text>
</comment>
<dbReference type="SUPFAM" id="SSF53254">
    <property type="entry name" value="Phosphoglycerate mutase-like"/>
    <property type="match status" value="1"/>
</dbReference>
<dbReference type="InterPro" id="IPR050275">
    <property type="entry name" value="PGM_Phosphatase"/>
</dbReference>
<dbReference type="InterPro" id="IPR013078">
    <property type="entry name" value="His_Pase_superF_clade-1"/>
</dbReference>
<sequence>MIHLIRHPPVCVPAGTCYGRSDVALSEAPEALGAALRSRLPERFTLISSPLSRCLALARTLGEPLLEPDFMEIDFGTWELQRFDDIGREAIDAWALDPLGFTPPGGESVAAMAARTRAALQAWLMRCSGPLVIVSHGGPLRAMVGYLRNWPDADWMCHVFGHGELQSLPRPASDINRPS</sequence>
<accession>A0ABV2CW26</accession>
<proteinExistence type="predicted"/>
<dbReference type="CDD" id="cd07067">
    <property type="entry name" value="HP_PGM_like"/>
    <property type="match status" value="1"/>
</dbReference>
<dbReference type="PANTHER" id="PTHR48100">
    <property type="entry name" value="BROAD-SPECIFICITY PHOSPHATASE YOR283W-RELATED"/>
    <property type="match status" value="1"/>
</dbReference>
<dbReference type="Pfam" id="PF00300">
    <property type="entry name" value="His_Phos_1"/>
    <property type="match status" value="1"/>
</dbReference>
<dbReference type="RefSeq" id="WP_345924629.1">
    <property type="nucleotide sequence ID" value="NZ_JBDIVF010000001.1"/>
</dbReference>